<dbReference type="AlphaFoldDB" id="D2U8S3"/>
<reference evidence="1 2" key="1">
    <citation type="journal article" date="2009" name="BMC Genomics">
        <title>The complete genome sequence of Xanthomonas albilineans provides new insights into the reductive genome evolution of the xylem-limited Xanthomonadaceae.</title>
        <authorList>
            <person name="Pieretti I."/>
            <person name="Royer M."/>
            <person name="Barbe V."/>
            <person name="Carrere S."/>
            <person name="Koebnik R."/>
            <person name="Cociancich S."/>
            <person name="Couloux A."/>
            <person name="Darrasse A."/>
            <person name="Gouzy J."/>
            <person name="Jacques M.A."/>
            <person name="Lauber E."/>
            <person name="Manceau C."/>
            <person name="Mangenot S."/>
            <person name="Poussier S."/>
            <person name="Segurens B."/>
            <person name="Szurek B."/>
            <person name="Verdier V."/>
            <person name="Arlat M."/>
            <person name="Rott P."/>
        </authorList>
    </citation>
    <scope>NUCLEOTIDE SEQUENCE [LARGE SCALE GENOMIC DNA]</scope>
    <source>
        <strain evidence="2">GPE PC73 / CFBP 7063</strain>
    </source>
</reference>
<dbReference type="OrthoDB" id="9988945at2"/>
<evidence type="ECO:0000313" key="1">
    <source>
        <dbReference type="EMBL" id="CBA14729.1"/>
    </source>
</evidence>
<gene>
    <name evidence="1" type="ordered locus">XALc_0183</name>
</gene>
<dbReference type="eggNOG" id="ENOG5031FIY">
    <property type="taxonomic scope" value="Bacteria"/>
</dbReference>
<dbReference type="KEGG" id="xal:XALC_0183"/>
<dbReference type="RefSeq" id="WP_012914746.1">
    <property type="nucleotide sequence ID" value="NC_013722.1"/>
</dbReference>
<evidence type="ECO:0000313" key="2">
    <source>
        <dbReference type="Proteomes" id="UP000001890"/>
    </source>
</evidence>
<accession>D2U8S3</accession>
<organism evidence="1 2">
    <name type="scientific">Xanthomonas albilineans (strain GPE PC73 / CFBP 7063)</name>
    <dbReference type="NCBI Taxonomy" id="380358"/>
    <lineage>
        <taxon>Bacteria</taxon>
        <taxon>Pseudomonadati</taxon>
        <taxon>Pseudomonadota</taxon>
        <taxon>Gammaproteobacteria</taxon>
        <taxon>Lysobacterales</taxon>
        <taxon>Lysobacteraceae</taxon>
        <taxon>Xanthomonas</taxon>
    </lineage>
</organism>
<dbReference type="EMBL" id="FP565176">
    <property type="protein sequence ID" value="CBA14729.1"/>
    <property type="molecule type" value="Genomic_DNA"/>
</dbReference>
<dbReference type="Proteomes" id="UP000001890">
    <property type="component" value="Chromosome"/>
</dbReference>
<dbReference type="STRING" id="380358.XALC_0183"/>
<dbReference type="PATRIC" id="fig|29447.3.peg.195"/>
<name>D2U8S3_XANAP</name>
<proteinExistence type="predicted"/>
<keyword evidence="2" id="KW-1185">Reference proteome</keyword>
<protein>
    <submittedName>
        <fullName evidence="1">Uncharacterized protein</fullName>
    </submittedName>
</protein>
<sequence>MSISITKHIMTWAEVDISVEELAAEIEFADLHKIAAIKSTSLNLGFGFGDGDAASLCRLINDAERSLRAMGNAPRELLDLMYYVHGRAIA</sequence>